<organism evidence="2 3">
    <name type="scientific">Verticillium longisporum</name>
    <name type="common">Verticillium dahliae var. longisporum</name>
    <dbReference type="NCBI Taxonomy" id="100787"/>
    <lineage>
        <taxon>Eukaryota</taxon>
        <taxon>Fungi</taxon>
        <taxon>Dikarya</taxon>
        <taxon>Ascomycota</taxon>
        <taxon>Pezizomycotina</taxon>
        <taxon>Sordariomycetes</taxon>
        <taxon>Hypocreomycetidae</taxon>
        <taxon>Glomerellales</taxon>
        <taxon>Plectosphaerellaceae</taxon>
        <taxon>Verticillium</taxon>
    </lineage>
</organism>
<reference evidence="3" key="1">
    <citation type="submission" date="2015-05" db="EMBL/GenBank/DDBJ databases">
        <authorList>
            <person name="Fogelqvist Johan"/>
        </authorList>
    </citation>
    <scope>NUCLEOTIDE SEQUENCE [LARGE SCALE GENOMIC DNA]</scope>
</reference>
<name>A0A0G4MGA1_VERLO</name>
<dbReference type="EMBL" id="CVQI01025557">
    <property type="protein sequence ID" value="CRK33268.1"/>
    <property type="molecule type" value="Genomic_DNA"/>
</dbReference>
<dbReference type="AlphaFoldDB" id="A0A0G4MGA1"/>
<evidence type="ECO:0000256" key="1">
    <source>
        <dbReference type="SAM" id="MobiDB-lite"/>
    </source>
</evidence>
<protein>
    <submittedName>
        <fullName evidence="2">Uncharacterized protein</fullName>
    </submittedName>
</protein>
<gene>
    <name evidence="2" type="ORF">BN1723_003946</name>
</gene>
<proteinExistence type="predicted"/>
<dbReference type="Proteomes" id="UP000045706">
    <property type="component" value="Unassembled WGS sequence"/>
</dbReference>
<accession>A0A0G4MGA1</accession>
<sequence length="113" mass="12011">MDPDDGVIRNERQFGKLHLIVRGDSGDWSCSATVQPGHGDMQTEASSGMRGQASDASAERFPWAVLGKLLDSALRLDCGLRPGEKRGGMAIWIHGPKAAQTSYLEADGASSVV</sequence>
<feature type="region of interest" description="Disordered" evidence="1">
    <location>
        <begin position="31"/>
        <end position="54"/>
    </location>
</feature>
<evidence type="ECO:0000313" key="2">
    <source>
        <dbReference type="EMBL" id="CRK33268.1"/>
    </source>
</evidence>
<evidence type="ECO:0000313" key="3">
    <source>
        <dbReference type="Proteomes" id="UP000045706"/>
    </source>
</evidence>